<dbReference type="Proteomes" id="UP000235994">
    <property type="component" value="Unassembled WGS sequence"/>
</dbReference>
<feature type="domain" description="Glycosyltransferase subfamily 4-like N-terminal" evidence="2">
    <location>
        <begin position="21"/>
        <end position="166"/>
    </location>
</feature>
<feature type="domain" description="Glycosyl transferase family 1" evidence="1">
    <location>
        <begin position="176"/>
        <end position="341"/>
    </location>
</feature>
<evidence type="ECO:0000313" key="3">
    <source>
        <dbReference type="EMBL" id="PND33719.1"/>
    </source>
</evidence>
<reference evidence="3 4" key="1">
    <citation type="submission" date="2018-01" db="EMBL/GenBank/DDBJ databases">
        <title>The draft genome of an aniline degradation strain ANB-1.</title>
        <authorList>
            <person name="Zhang L."/>
            <person name="Jiang J."/>
        </authorList>
    </citation>
    <scope>NUCLEOTIDE SEQUENCE [LARGE SCALE GENOMIC DNA]</scope>
    <source>
        <strain evidence="3 4">ANB-1</strain>
    </source>
</reference>
<accession>A0A2N8KJU0</accession>
<proteinExistence type="predicted"/>
<dbReference type="Pfam" id="PF00534">
    <property type="entry name" value="Glycos_transf_1"/>
    <property type="match status" value="1"/>
</dbReference>
<sequence length="377" mass="40847">MSSEIPRFLRIAHAEAALGLGGQERRILKEMHAMRERGHYVELICRPEAKLVQVATDIGIKVRTLPMGGLLNLLRGAPKVCRMLREGRFDVLNTHSRIDTLLAGLGARMAGTPLIVRTRHLTNPVNSMLAYTWVPHRVTTVSNHVRKYLIERGVPADRVETIYSPITPPPPGLRSALREELNLPPGSIVVCCVAILRATKGHRNLIEAMRPLMEERPQVHLVLVGSGSPLFEQLQAMIEGIGLADRIHMLGFRHDVPNILAGSDIFALATQKEASGTVYVEAAAAGLPVIGVDVGGVSEMVRDGETGILVPTGEVAGLRAALANLLDDDGLRARMGEAGRRMVHAEGKFSLAGLAERTEQVYSSWLAELGSRGPSAL</sequence>
<keyword evidence="4" id="KW-1185">Reference proteome</keyword>
<evidence type="ECO:0000259" key="2">
    <source>
        <dbReference type="Pfam" id="PF13439"/>
    </source>
</evidence>
<dbReference type="CDD" id="cd03801">
    <property type="entry name" value="GT4_PimA-like"/>
    <property type="match status" value="1"/>
</dbReference>
<dbReference type="AlphaFoldDB" id="A0A2N8KJU0"/>
<dbReference type="InterPro" id="IPR001296">
    <property type="entry name" value="Glyco_trans_1"/>
</dbReference>
<organism evidence="3 4">
    <name type="scientific">Achromobacter pulmonis</name>
    <dbReference type="NCBI Taxonomy" id="1389932"/>
    <lineage>
        <taxon>Bacteria</taxon>
        <taxon>Pseudomonadati</taxon>
        <taxon>Pseudomonadota</taxon>
        <taxon>Betaproteobacteria</taxon>
        <taxon>Burkholderiales</taxon>
        <taxon>Alcaligenaceae</taxon>
        <taxon>Achromobacter</taxon>
    </lineage>
</organism>
<dbReference type="GO" id="GO:0016757">
    <property type="term" value="F:glycosyltransferase activity"/>
    <property type="evidence" value="ECO:0007669"/>
    <property type="project" value="InterPro"/>
</dbReference>
<protein>
    <submittedName>
        <fullName evidence="3">Glycosyltransferase family 1 protein</fullName>
    </submittedName>
</protein>
<dbReference type="PANTHER" id="PTHR12526">
    <property type="entry name" value="GLYCOSYLTRANSFERASE"/>
    <property type="match status" value="1"/>
</dbReference>
<dbReference type="SUPFAM" id="SSF53756">
    <property type="entry name" value="UDP-Glycosyltransferase/glycogen phosphorylase"/>
    <property type="match status" value="1"/>
</dbReference>
<name>A0A2N8KJU0_9BURK</name>
<evidence type="ECO:0000313" key="4">
    <source>
        <dbReference type="Proteomes" id="UP000235994"/>
    </source>
</evidence>
<dbReference type="RefSeq" id="WP_102773473.1">
    <property type="nucleotide sequence ID" value="NZ_POQS01000003.1"/>
</dbReference>
<dbReference type="InterPro" id="IPR028098">
    <property type="entry name" value="Glyco_trans_4-like_N"/>
</dbReference>
<dbReference type="EMBL" id="POQS01000003">
    <property type="protein sequence ID" value="PND33719.1"/>
    <property type="molecule type" value="Genomic_DNA"/>
</dbReference>
<dbReference type="Gene3D" id="3.40.50.2000">
    <property type="entry name" value="Glycogen Phosphorylase B"/>
    <property type="match status" value="2"/>
</dbReference>
<dbReference type="Pfam" id="PF13439">
    <property type="entry name" value="Glyco_transf_4"/>
    <property type="match status" value="1"/>
</dbReference>
<keyword evidence="3" id="KW-0808">Transferase</keyword>
<evidence type="ECO:0000259" key="1">
    <source>
        <dbReference type="Pfam" id="PF00534"/>
    </source>
</evidence>
<comment type="caution">
    <text evidence="3">The sequence shown here is derived from an EMBL/GenBank/DDBJ whole genome shotgun (WGS) entry which is preliminary data.</text>
</comment>
<gene>
    <name evidence="3" type="ORF">C1I89_14820</name>
</gene>